<dbReference type="Pfam" id="PF23947">
    <property type="entry name" value="DUF7281"/>
    <property type="match status" value="1"/>
</dbReference>
<feature type="domain" description="DUF7281" evidence="1">
    <location>
        <begin position="107"/>
        <end position="274"/>
    </location>
</feature>
<reference evidence="2 3" key="1">
    <citation type="submission" date="2016-06" db="EMBL/GenBank/DDBJ databases">
        <title>Adaptive Radiation by Waves of Gene Transfer Leads to Fine-Scale Resource Partitioning in Marine Microbes.</title>
        <authorList>
            <person name="Hehemann J.-H."/>
            <person name="Arevalo P."/>
            <person name="Datta M.S."/>
            <person name="Yu X."/>
            <person name="Corzett C."/>
            <person name="Henschel A."/>
            <person name="Preheim S.P."/>
            <person name="Timberlake S."/>
            <person name="Alm E.J."/>
            <person name="Polz M.F."/>
        </authorList>
    </citation>
    <scope>NUCLEOTIDE SEQUENCE [LARGE SCALE GENOMIC DNA]</scope>
    <source>
        <strain evidence="2 3">FF50</strain>
        <plasmid evidence="2 3">unnamed1</plasmid>
    </source>
</reference>
<name>A0AAN0XZL8_9VIBR</name>
<proteinExistence type="predicted"/>
<dbReference type="EMBL" id="CP016179">
    <property type="protein sequence ID" value="ANO35476.1"/>
    <property type="molecule type" value="Genomic_DNA"/>
</dbReference>
<evidence type="ECO:0000313" key="2">
    <source>
        <dbReference type="EMBL" id="ANO35476.1"/>
    </source>
</evidence>
<dbReference type="InterPro" id="IPR055705">
    <property type="entry name" value="DUF7281"/>
</dbReference>
<dbReference type="AlphaFoldDB" id="A0AAN0XZL8"/>
<dbReference type="KEGG" id="vbr:A6E01_19885"/>
<accession>A0AAN0XZL8</accession>
<geneLocation type="plasmid" evidence="2 3">
    <name>unnamed1</name>
</geneLocation>
<protein>
    <recommendedName>
        <fullName evidence="1">DUF7281 domain-containing protein</fullName>
    </recommendedName>
</protein>
<dbReference type="Proteomes" id="UP000092018">
    <property type="component" value="Plasmid unnamed1"/>
</dbReference>
<dbReference type="RefSeq" id="WP_065211238.1">
    <property type="nucleotide sequence ID" value="NZ_CP016179.1"/>
</dbReference>
<organism evidence="2 3">
    <name type="scientific">Vibrio breoganii</name>
    <dbReference type="NCBI Taxonomy" id="553239"/>
    <lineage>
        <taxon>Bacteria</taxon>
        <taxon>Pseudomonadati</taxon>
        <taxon>Pseudomonadota</taxon>
        <taxon>Gammaproteobacteria</taxon>
        <taxon>Vibrionales</taxon>
        <taxon>Vibrionaceae</taxon>
        <taxon>Vibrio</taxon>
    </lineage>
</organism>
<sequence>MHKKLSKTDINRLMRLKTKRSKATLSRTGIFETLYQDMNIGRATGSKIELNSRDIKKIRELFLQQSGFDIFSDVDFSSRESTTEHFSDEKLNGKQVKANHISVYPLNGESITVEGKLYTSPEGGYITFNKECISSIQHSQCILVENFETFLNLKNANFNFSTLKKDALIVYRGDKETGITMSLLKKNFSGHVIAFFDCDFAGFAMAKASLADELIVPNTNVNTFKKIGSRDLYDIQSNKFKLNPRSFPAIYTTMMTAGYCLTQEALIFHQVPLTLEQNSRS</sequence>
<evidence type="ECO:0000259" key="1">
    <source>
        <dbReference type="Pfam" id="PF23947"/>
    </source>
</evidence>
<gene>
    <name evidence="2" type="ORF">A6E01_19885</name>
</gene>
<keyword evidence="2" id="KW-0614">Plasmid</keyword>
<evidence type="ECO:0000313" key="3">
    <source>
        <dbReference type="Proteomes" id="UP000092018"/>
    </source>
</evidence>